<accession>A0A2G5T5V1</accession>
<dbReference type="EMBL" id="PDUG01000005">
    <property type="protein sequence ID" value="PIC22553.1"/>
    <property type="molecule type" value="Genomic_DNA"/>
</dbReference>
<reference evidence="3" key="1">
    <citation type="submission" date="2017-10" db="EMBL/GenBank/DDBJ databases">
        <title>Rapid genome shrinkage in a self-fertile nematode reveals novel sperm competition proteins.</title>
        <authorList>
            <person name="Yin D."/>
            <person name="Schwarz E.M."/>
            <person name="Thomas C.G."/>
            <person name="Felde R.L."/>
            <person name="Korf I.F."/>
            <person name="Cutter A.D."/>
            <person name="Schartner C.M."/>
            <person name="Ralston E.J."/>
            <person name="Meyer B.J."/>
            <person name="Haag E.S."/>
        </authorList>
    </citation>
    <scope>NUCLEOTIDE SEQUENCE [LARGE SCALE GENOMIC DNA]</scope>
    <source>
        <strain evidence="3">JU1422</strain>
    </source>
</reference>
<organism evidence="2 3">
    <name type="scientific">Caenorhabditis nigoni</name>
    <dbReference type="NCBI Taxonomy" id="1611254"/>
    <lineage>
        <taxon>Eukaryota</taxon>
        <taxon>Metazoa</taxon>
        <taxon>Ecdysozoa</taxon>
        <taxon>Nematoda</taxon>
        <taxon>Chromadorea</taxon>
        <taxon>Rhabditida</taxon>
        <taxon>Rhabditina</taxon>
        <taxon>Rhabditomorpha</taxon>
        <taxon>Rhabditoidea</taxon>
        <taxon>Rhabditidae</taxon>
        <taxon>Peloderinae</taxon>
        <taxon>Caenorhabditis</taxon>
    </lineage>
</organism>
<dbReference type="PANTHER" id="PTHR21503">
    <property type="entry name" value="F-BOX-CONTAINING HYPOTHETICAL PROTEIN C.ELEGANS"/>
    <property type="match status" value="1"/>
</dbReference>
<dbReference type="PROSITE" id="PS50181">
    <property type="entry name" value="FBOX"/>
    <property type="match status" value="1"/>
</dbReference>
<evidence type="ECO:0000259" key="1">
    <source>
        <dbReference type="PROSITE" id="PS50181"/>
    </source>
</evidence>
<sequence length="372" mass="43019">MPINLLKLPSLVGAMVVTELDYQEIFLLTLCSRRSLSLVKKARITVPKLTFRLEKCDAYDSFVIGVKIAMYDWYYVTSVIHVPKLKLGGVANANPVLDDESDIESWYVEVPVYDEKTPDYDEEDPDYDEEDPGHVVASFRHRIKRTSEPMEVQKETQNHVNSIFHYSGPYKLYLSMECEGQLPNITNVKHIVIEDGTIDEQFLTKLLTTYPDPHTLESSIVGELPKDSPFFQIQNIAVHSRCGPDYFHNFAGRHLWLDSVTLTEQDVIMFLRKWITEDAYHNLETAIISVTHPLSINADVIRQAIEFEEYDPNEPEKRPENYVCAAPFDDFMTIEEFPLRKENVVEVRQVTDGKRAYLSIDDSRVEFLVHKY</sequence>
<dbReference type="InterPro" id="IPR001810">
    <property type="entry name" value="F-box_dom"/>
</dbReference>
<dbReference type="Proteomes" id="UP000230233">
    <property type="component" value="Chromosome V"/>
</dbReference>
<dbReference type="AlphaFoldDB" id="A0A2G5T5V1"/>
<dbReference type="PANTHER" id="PTHR21503:SF8">
    <property type="entry name" value="F-BOX ASSOCIATED DOMAIN-CONTAINING PROTEIN-RELATED"/>
    <property type="match status" value="1"/>
</dbReference>
<keyword evidence="3" id="KW-1185">Reference proteome</keyword>
<evidence type="ECO:0000313" key="2">
    <source>
        <dbReference type="EMBL" id="PIC22553.1"/>
    </source>
</evidence>
<protein>
    <recommendedName>
        <fullName evidence="1">F-box domain-containing protein</fullName>
    </recommendedName>
</protein>
<gene>
    <name evidence="2" type="primary">Cnig_chr_V.g16566</name>
    <name evidence="2" type="ORF">B9Z55_016566</name>
</gene>
<feature type="domain" description="F-box" evidence="1">
    <location>
        <begin position="2"/>
        <end position="49"/>
    </location>
</feature>
<evidence type="ECO:0000313" key="3">
    <source>
        <dbReference type="Proteomes" id="UP000230233"/>
    </source>
</evidence>
<name>A0A2G5T5V1_9PELO</name>
<proteinExistence type="predicted"/>
<comment type="caution">
    <text evidence="2">The sequence shown here is derived from an EMBL/GenBank/DDBJ whole genome shotgun (WGS) entry which is preliminary data.</text>
</comment>